<dbReference type="PANTHER" id="PTHR24189">
    <property type="entry name" value="MYOTROPHIN"/>
    <property type="match status" value="1"/>
</dbReference>
<keyword evidence="1" id="KW-0677">Repeat</keyword>
<dbReference type="PROSITE" id="PS50297">
    <property type="entry name" value="ANK_REP_REGION"/>
    <property type="match status" value="1"/>
</dbReference>
<sequence>MVQHVLEWNPGVYDSGALCAAVLFASNHQNTTYLQRPLQNRPNPKQVSHSEHRAFGLAAWSGDMEVLKTLCCQLGASVATNLTSDDVDGPYYDAFEGEVHLNDWENGNHELPFWHDDDINLEVTEPLSFILRSLTWITKLQKLGYRHDEHSIAVTINPSNEEIIKLQVLPRSPQRKKFSKEAIKDGKLAIMDLLLKAGAEVNAPAARSLGATALHLAAIKGIIGTVRMLIDMGADVNAPCAEDGGRTALEDAAEHGRIDMIQFLLTEEAETGGRNRLHTFEQSNLQKRKGMWLRKACYDTTAIGLLLMTGYGTCWVNLLDGEIMGGFLGVRLTRSIPWGFGIAMTRARIRLSRSETV</sequence>
<gene>
    <name evidence="4" type="ORF">CTAM01_08434</name>
</gene>
<reference evidence="4 5" key="1">
    <citation type="submission" date="2016-10" db="EMBL/GenBank/DDBJ databases">
        <title>The genome sequence of Colletotrichum fioriniae PJ7.</title>
        <authorList>
            <person name="Baroncelli R."/>
        </authorList>
    </citation>
    <scope>NUCLEOTIDE SEQUENCE [LARGE SCALE GENOMIC DNA]</scope>
    <source>
        <strain evidence="4 5">Tom-12</strain>
    </source>
</reference>
<keyword evidence="5" id="KW-1185">Reference proteome</keyword>
<name>A0ABQ9R6A1_9PEZI</name>
<dbReference type="Proteomes" id="UP001227543">
    <property type="component" value="Unassembled WGS sequence"/>
</dbReference>
<dbReference type="PANTHER" id="PTHR24189:SF50">
    <property type="entry name" value="ANKYRIN REPEAT AND SOCS BOX PROTEIN 2"/>
    <property type="match status" value="1"/>
</dbReference>
<dbReference type="InterPro" id="IPR036770">
    <property type="entry name" value="Ankyrin_rpt-contain_sf"/>
</dbReference>
<evidence type="ECO:0000256" key="2">
    <source>
        <dbReference type="ARBA" id="ARBA00023043"/>
    </source>
</evidence>
<evidence type="ECO:0000256" key="1">
    <source>
        <dbReference type="ARBA" id="ARBA00022737"/>
    </source>
</evidence>
<evidence type="ECO:0000313" key="4">
    <source>
        <dbReference type="EMBL" id="KAK1496247.1"/>
    </source>
</evidence>
<evidence type="ECO:0000256" key="3">
    <source>
        <dbReference type="PROSITE-ProRule" id="PRU00023"/>
    </source>
</evidence>
<keyword evidence="2 3" id="KW-0040">ANK repeat</keyword>
<evidence type="ECO:0000313" key="5">
    <source>
        <dbReference type="Proteomes" id="UP001227543"/>
    </source>
</evidence>
<dbReference type="SMART" id="SM00248">
    <property type="entry name" value="ANK"/>
    <property type="match status" value="3"/>
</dbReference>
<feature type="repeat" description="ANK" evidence="3">
    <location>
        <begin position="244"/>
        <end position="276"/>
    </location>
</feature>
<dbReference type="InterPro" id="IPR002110">
    <property type="entry name" value="Ankyrin_rpt"/>
</dbReference>
<dbReference type="Pfam" id="PF12796">
    <property type="entry name" value="Ank_2"/>
    <property type="match status" value="1"/>
</dbReference>
<dbReference type="PROSITE" id="PS50088">
    <property type="entry name" value="ANK_REPEAT"/>
    <property type="match status" value="2"/>
</dbReference>
<accession>A0ABQ9R6A1</accession>
<organism evidence="4 5">
    <name type="scientific">Colletotrichum tamarilloi</name>
    <dbReference type="NCBI Taxonomy" id="1209934"/>
    <lineage>
        <taxon>Eukaryota</taxon>
        <taxon>Fungi</taxon>
        <taxon>Dikarya</taxon>
        <taxon>Ascomycota</taxon>
        <taxon>Pezizomycotina</taxon>
        <taxon>Sordariomycetes</taxon>
        <taxon>Hypocreomycetidae</taxon>
        <taxon>Glomerellales</taxon>
        <taxon>Glomerellaceae</taxon>
        <taxon>Colletotrichum</taxon>
        <taxon>Colletotrichum acutatum species complex</taxon>
    </lineage>
</organism>
<dbReference type="InterPro" id="IPR050745">
    <property type="entry name" value="Multifunctional_regulatory"/>
</dbReference>
<dbReference type="EMBL" id="MLFU01000029">
    <property type="protein sequence ID" value="KAK1496247.1"/>
    <property type="molecule type" value="Genomic_DNA"/>
</dbReference>
<proteinExistence type="predicted"/>
<dbReference type="RefSeq" id="XP_060380967.1">
    <property type="nucleotide sequence ID" value="XM_060524454.1"/>
</dbReference>
<dbReference type="Gene3D" id="1.25.40.20">
    <property type="entry name" value="Ankyrin repeat-containing domain"/>
    <property type="match status" value="1"/>
</dbReference>
<feature type="repeat" description="ANK" evidence="3">
    <location>
        <begin position="209"/>
        <end position="241"/>
    </location>
</feature>
<comment type="caution">
    <text evidence="4">The sequence shown here is derived from an EMBL/GenBank/DDBJ whole genome shotgun (WGS) entry which is preliminary data.</text>
</comment>
<evidence type="ECO:0008006" key="6">
    <source>
        <dbReference type="Google" id="ProtNLM"/>
    </source>
</evidence>
<dbReference type="SUPFAM" id="SSF48403">
    <property type="entry name" value="Ankyrin repeat"/>
    <property type="match status" value="1"/>
</dbReference>
<dbReference type="GeneID" id="85408692"/>
<protein>
    <recommendedName>
        <fullName evidence="6">Ankyrin repeat protein</fullName>
    </recommendedName>
</protein>